<evidence type="ECO:0000256" key="9">
    <source>
        <dbReference type="ARBA" id="ARBA00041175"/>
    </source>
</evidence>
<comment type="function">
    <text evidence="8">The phosphoenolpyruvate-dependent sugar phosphotransferase system (sugar PTS), a major carbohydrate active transport system, catalyzes the phosphorylation of incoming sugar substrates concomitantly with their translocation across the cell membrane. The enzyme II UlaABC PTS system is involved in ascorbate transport.</text>
</comment>
<evidence type="ECO:0000256" key="3">
    <source>
        <dbReference type="ARBA" id="ARBA00022490"/>
    </source>
</evidence>
<dbReference type="Gene3D" id="3.40.930.10">
    <property type="entry name" value="Mannitol-specific EII, Chain A"/>
    <property type="match status" value="1"/>
</dbReference>
<organism evidence="12">
    <name type="scientific">freshwater metagenome</name>
    <dbReference type="NCBI Taxonomy" id="449393"/>
    <lineage>
        <taxon>unclassified sequences</taxon>
        <taxon>metagenomes</taxon>
        <taxon>ecological metagenomes</taxon>
    </lineage>
</organism>
<keyword evidence="3" id="KW-0963">Cytoplasm</keyword>
<keyword evidence="4" id="KW-0597">Phosphoprotein</keyword>
<dbReference type="PANTHER" id="PTHR36203">
    <property type="entry name" value="ASCORBATE-SPECIFIC PTS SYSTEM EIIA COMPONENT"/>
    <property type="match status" value="1"/>
</dbReference>
<dbReference type="GO" id="GO:0005737">
    <property type="term" value="C:cytoplasm"/>
    <property type="evidence" value="ECO:0007669"/>
    <property type="project" value="UniProtKB-SubCell"/>
</dbReference>
<gene>
    <name evidence="12" type="ORF">UFOPK2001_00792</name>
</gene>
<evidence type="ECO:0000256" key="6">
    <source>
        <dbReference type="ARBA" id="ARBA00022683"/>
    </source>
</evidence>
<accession>A0A6J6JF34</accession>
<evidence type="ECO:0000313" key="12">
    <source>
        <dbReference type="EMBL" id="CAB4635234.1"/>
    </source>
</evidence>
<evidence type="ECO:0000256" key="1">
    <source>
        <dbReference type="ARBA" id="ARBA00004496"/>
    </source>
</evidence>
<proteinExistence type="predicted"/>
<evidence type="ECO:0000256" key="4">
    <source>
        <dbReference type="ARBA" id="ARBA00022553"/>
    </source>
</evidence>
<evidence type="ECO:0000256" key="2">
    <source>
        <dbReference type="ARBA" id="ARBA00022448"/>
    </source>
</evidence>
<dbReference type="InterPro" id="IPR002178">
    <property type="entry name" value="PTS_EIIA_type-2_dom"/>
</dbReference>
<dbReference type="CDD" id="cd00211">
    <property type="entry name" value="PTS_IIA_fru"/>
    <property type="match status" value="1"/>
</dbReference>
<comment type="subcellular location">
    <subcellularLocation>
        <location evidence="1">Cytoplasm</location>
    </subcellularLocation>
</comment>
<keyword evidence="2" id="KW-0813">Transport</keyword>
<dbReference type="Pfam" id="PF00359">
    <property type="entry name" value="PTS_EIIA_2"/>
    <property type="match status" value="1"/>
</dbReference>
<keyword evidence="5" id="KW-0808">Transferase</keyword>
<dbReference type="GO" id="GO:0009401">
    <property type="term" value="P:phosphoenolpyruvate-dependent sugar phosphotransferase system"/>
    <property type="evidence" value="ECO:0007669"/>
    <property type="project" value="UniProtKB-KW"/>
</dbReference>
<dbReference type="AlphaFoldDB" id="A0A6J6JF34"/>
<evidence type="ECO:0000256" key="10">
    <source>
        <dbReference type="ARBA" id="ARBA00042072"/>
    </source>
</evidence>
<dbReference type="InterPro" id="IPR016152">
    <property type="entry name" value="PTrfase/Anion_transptr"/>
</dbReference>
<dbReference type="EMBL" id="CAEZVN010000074">
    <property type="protein sequence ID" value="CAB4635234.1"/>
    <property type="molecule type" value="Genomic_DNA"/>
</dbReference>
<keyword evidence="7" id="KW-0418">Kinase</keyword>
<evidence type="ECO:0000259" key="11">
    <source>
        <dbReference type="PROSITE" id="PS51094"/>
    </source>
</evidence>
<feature type="domain" description="PTS EIIA type-2" evidence="11">
    <location>
        <begin position="15"/>
        <end position="155"/>
    </location>
</feature>
<evidence type="ECO:0000256" key="7">
    <source>
        <dbReference type="ARBA" id="ARBA00022777"/>
    </source>
</evidence>
<protein>
    <recommendedName>
        <fullName evidence="9">Ascorbate-specific PTS system EIIA component</fullName>
    </recommendedName>
    <alternativeName>
        <fullName evidence="10">Ascorbate-specific phosphotransferase enzyme IIA component</fullName>
    </alternativeName>
</protein>
<evidence type="ECO:0000256" key="5">
    <source>
        <dbReference type="ARBA" id="ARBA00022679"/>
    </source>
</evidence>
<keyword evidence="6" id="KW-0598">Phosphotransferase system</keyword>
<dbReference type="PANTHER" id="PTHR36203:SF1">
    <property type="entry name" value="ASCORBATE-SPECIFIC PTS SYSTEM EIIA COMPONENT"/>
    <property type="match status" value="1"/>
</dbReference>
<name>A0A6J6JF34_9ZZZZ</name>
<dbReference type="SUPFAM" id="SSF55804">
    <property type="entry name" value="Phoshotransferase/anion transport protein"/>
    <property type="match status" value="1"/>
</dbReference>
<reference evidence="12" key="1">
    <citation type="submission" date="2020-05" db="EMBL/GenBank/DDBJ databases">
        <authorList>
            <person name="Chiriac C."/>
            <person name="Salcher M."/>
            <person name="Ghai R."/>
            <person name="Kavagutti S V."/>
        </authorList>
    </citation>
    <scope>NUCLEOTIDE SEQUENCE</scope>
</reference>
<dbReference type="GO" id="GO:0016301">
    <property type="term" value="F:kinase activity"/>
    <property type="evidence" value="ECO:0007669"/>
    <property type="project" value="UniProtKB-KW"/>
</dbReference>
<dbReference type="PROSITE" id="PS51094">
    <property type="entry name" value="PTS_EIIA_TYPE_2"/>
    <property type="match status" value="1"/>
</dbReference>
<sequence>MASPKQLSNYPALAKAFADNSIRVGAIALDREHAIEMAGELLVASGRSTPEYTQSMLDAVAENGPYIVIAPGIALAHGRPSEAVLEIGLSLVTLAEPVVFGSEANDPVRLVLGLCATDHNSHIDIMAELATVLGDAESVNTVLNAVDSDQIRLLF</sequence>
<dbReference type="InterPro" id="IPR051351">
    <property type="entry name" value="Ascorbate-PTS_EIIA_comp"/>
</dbReference>
<evidence type="ECO:0000256" key="8">
    <source>
        <dbReference type="ARBA" id="ARBA00037387"/>
    </source>
</evidence>